<keyword evidence="2" id="KW-1185">Reference proteome</keyword>
<protein>
    <submittedName>
        <fullName evidence="1">Uncharacterized protein</fullName>
    </submittedName>
</protein>
<name>A0ABV0ST03_9TELE</name>
<accession>A0ABV0ST03</accession>
<sequence>MQFLLKSIETSENSSGTGISFFGGLQSSYATQGGWLLAALPHSSPAFSSHRQAASGLKASWGRRAPAAAKVIISISAGGNLKKTLGTG</sequence>
<evidence type="ECO:0000313" key="2">
    <source>
        <dbReference type="Proteomes" id="UP001482620"/>
    </source>
</evidence>
<evidence type="ECO:0000313" key="1">
    <source>
        <dbReference type="EMBL" id="MEQ2222472.1"/>
    </source>
</evidence>
<gene>
    <name evidence="1" type="ORF">ILYODFUR_026768</name>
</gene>
<reference evidence="1 2" key="1">
    <citation type="submission" date="2021-06" db="EMBL/GenBank/DDBJ databases">
        <authorList>
            <person name="Palmer J.M."/>
        </authorList>
    </citation>
    <scope>NUCLEOTIDE SEQUENCE [LARGE SCALE GENOMIC DNA]</scope>
    <source>
        <strain evidence="2">if_2019</strain>
        <tissue evidence="1">Muscle</tissue>
    </source>
</reference>
<dbReference type="EMBL" id="JAHRIQ010003431">
    <property type="protein sequence ID" value="MEQ2222472.1"/>
    <property type="molecule type" value="Genomic_DNA"/>
</dbReference>
<dbReference type="Proteomes" id="UP001482620">
    <property type="component" value="Unassembled WGS sequence"/>
</dbReference>
<comment type="caution">
    <text evidence="1">The sequence shown here is derived from an EMBL/GenBank/DDBJ whole genome shotgun (WGS) entry which is preliminary data.</text>
</comment>
<organism evidence="1 2">
    <name type="scientific">Ilyodon furcidens</name>
    <name type="common">goldbreast splitfin</name>
    <dbReference type="NCBI Taxonomy" id="33524"/>
    <lineage>
        <taxon>Eukaryota</taxon>
        <taxon>Metazoa</taxon>
        <taxon>Chordata</taxon>
        <taxon>Craniata</taxon>
        <taxon>Vertebrata</taxon>
        <taxon>Euteleostomi</taxon>
        <taxon>Actinopterygii</taxon>
        <taxon>Neopterygii</taxon>
        <taxon>Teleostei</taxon>
        <taxon>Neoteleostei</taxon>
        <taxon>Acanthomorphata</taxon>
        <taxon>Ovalentaria</taxon>
        <taxon>Atherinomorphae</taxon>
        <taxon>Cyprinodontiformes</taxon>
        <taxon>Goodeidae</taxon>
        <taxon>Ilyodon</taxon>
    </lineage>
</organism>
<proteinExistence type="predicted"/>